<dbReference type="PANTHER" id="PTHR24345">
    <property type="entry name" value="SERINE/THREONINE-PROTEIN KINASE PLK"/>
    <property type="match status" value="1"/>
</dbReference>
<dbReference type="Gene3D" id="1.10.510.10">
    <property type="entry name" value="Transferase(Phosphotransferase) domain 1"/>
    <property type="match status" value="1"/>
</dbReference>
<dbReference type="Pfam" id="PF00069">
    <property type="entry name" value="Pkinase"/>
    <property type="match status" value="1"/>
</dbReference>
<feature type="region of interest" description="Disordered" evidence="5">
    <location>
        <begin position="1"/>
        <end position="20"/>
    </location>
</feature>
<keyword evidence="7" id="KW-0808">Transferase</keyword>
<dbReference type="PROSITE" id="PS50011">
    <property type="entry name" value="PROTEIN_KINASE_DOM"/>
    <property type="match status" value="1"/>
</dbReference>
<protein>
    <recommendedName>
        <fullName evidence="6">Protein kinase domain-containing protein</fullName>
    </recommendedName>
</protein>
<evidence type="ECO:0000256" key="4">
    <source>
        <dbReference type="RuleBase" id="RU000304"/>
    </source>
</evidence>
<keyword evidence="2 3" id="KW-0067">ATP-binding</keyword>
<dbReference type="GO" id="GO:0005737">
    <property type="term" value="C:cytoplasm"/>
    <property type="evidence" value="ECO:0007669"/>
    <property type="project" value="TreeGrafter"/>
</dbReference>
<feature type="compositionally biased region" description="Polar residues" evidence="5">
    <location>
        <begin position="7"/>
        <end position="16"/>
    </location>
</feature>
<keyword evidence="4" id="KW-0418">Kinase</keyword>
<dbReference type="GO" id="GO:0000776">
    <property type="term" value="C:kinetochore"/>
    <property type="evidence" value="ECO:0007669"/>
    <property type="project" value="TreeGrafter"/>
</dbReference>
<feature type="binding site" evidence="3">
    <location>
        <position position="70"/>
    </location>
    <ligand>
        <name>ATP</name>
        <dbReference type="ChEBI" id="CHEBI:30616"/>
    </ligand>
</feature>
<evidence type="ECO:0000256" key="3">
    <source>
        <dbReference type="PROSITE-ProRule" id="PRU10141"/>
    </source>
</evidence>
<dbReference type="InterPro" id="IPR011009">
    <property type="entry name" value="Kinase-like_dom_sf"/>
</dbReference>
<dbReference type="PROSITE" id="PS00108">
    <property type="entry name" value="PROTEIN_KINASE_ST"/>
    <property type="match status" value="1"/>
</dbReference>
<keyword evidence="4" id="KW-0723">Serine/threonine-protein kinase</keyword>
<accession>A0A086JWB3</accession>
<name>A0A086JWB3_TOXGO</name>
<dbReference type="GO" id="GO:0005813">
    <property type="term" value="C:centrosome"/>
    <property type="evidence" value="ECO:0007669"/>
    <property type="project" value="TreeGrafter"/>
</dbReference>
<comment type="similarity">
    <text evidence="4">Belongs to the protein kinase superfamily.</text>
</comment>
<keyword evidence="1 3" id="KW-0547">Nucleotide-binding</keyword>
<dbReference type="GO" id="GO:0000922">
    <property type="term" value="C:spindle pole"/>
    <property type="evidence" value="ECO:0007669"/>
    <property type="project" value="TreeGrafter"/>
</dbReference>
<dbReference type="OrthoDB" id="68483at2759"/>
<dbReference type="InterPro" id="IPR008271">
    <property type="entry name" value="Ser/Thr_kinase_AS"/>
</dbReference>
<reference evidence="7 8" key="1">
    <citation type="submission" date="2014-07" db="EMBL/GenBank/DDBJ databases">
        <authorList>
            <person name="Sibley D."/>
            <person name="Venepally P."/>
            <person name="Karamycheva S."/>
            <person name="Hadjithomas M."/>
            <person name="Khan A."/>
            <person name="Brunk B."/>
            <person name="Roos D."/>
            <person name="Caler E."/>
            <person name="Lorenzi H."/>
        </authorList>
    </citation>
    <scope>NUCLEOTIDE SEQUENCE [LARGE SCALE GENOMIC DNA]</scope>
    <source>
        <strain evidence="7 8">FOU</strain>
    </source>
</reference>
<dbReference type="PROSITE" id="PS00107">
    <property type="entry name" value="PROTEIN_KINASE_ATP"/>
    <property type="match status" value="1"/>
</dbReference>
<evidence type="ECO:0000313" key="8">
    <source>
        <dbReference type="Proteomes" id="UP000028838"/>
    </source>
</evidence>
<dbReference type="GO" id="GO:0004674">
    <property type="term" value="F:protein serine/threonine kinase activity"/>
    <property type="evidence" value="ECO:0007669"/>
    <property type="project" value="UniProtKB-KW"/>
</dbReference>
<dbReference type="PANTHER" id="PTHR24345:SF93">
    <property type="entry name" value="SERINE_THREONINE-PROTEIN KINASE PLK1"/>
    <property type="match status" value="1"/>
</dbReference>
<dbReference type="GO" id="GO:0005524">
    <property type="term" value="F:ATP binding"/>
    <property type="evidence" value="ECO:0007669"/>
    <property type="project" value="UniProtKB-UniRule"/>
</dbReference>
<proteinExistence type="inferred from homology"/>
<evidence type="ECO:0000256" key="5">
    <source>
        <dbReference type="SAM" id="MobiDB-lite"/>
    </source>
</evidence>
<sequence>MALANAARQTDASAVKTTPVEKKFRDEKGITHVNNYIVGRRLGSGRFSSTKEYDLIDPSTGAVQGRFAGKRYRKGVLARKKEFRRDPVTQRPQIYTKLQEVWEEIRILSLLNSPYCVHVREILESGSQNGGEEGKLIIITNLQACGSVMSLKEEAVEERFVPALKNAVTISEPVCRCIVRDVAQGLLYLHEKLNIAHRDVKPDNILMGEDGNVQLGDMGSADFMDPQGRVKNTKGTYMFMSPESMRVSTSPEEPYEGHSGRAADVWALGISLYVMLFGEMPFKRTTCMEQLFAQLAEGAVVLPDDKAASVSEDGKRVLLSLLQSEVNDRMTLPALLEHPWIKGADSAEAARYARLVMDDMATSSGSA</sequence>
<evidence type="ECO:0000313" key="7">
    <source>
        <dbReference type="EMBL" id="KFG36431.1"/>
    </source>
</evidence>
<evidence type="ECO:0000259" key="6">
    <source>
        <dbReference type="PROSITE" id="PS50011"/>
    </source>
</evidence>
<dbReference type="VEuPathDB" id="ToxoDB:TGFOU_281430"/>
<dbReference type="GO" id="GO:0005634">
    <property type="term" value="C:nucleus"/>
    <property type="evidence" value="ECO:0007669"/>
    <property type="project" value="TreeGrafter"/>
</dbReference>
<gene>
    <name evidence="7" type="ORF">TGFOU_281430</name>
</gene>
<dbReference type="InterPro" id="IPR000719">
    <property type="entry name" value="Prot_kinase_dom"/>
</dbReference>
<feature type="domain" description="Protein kinase" evidence="6">
    <location>
        <begin position="36"/>
        <end position="341"/>
    </location>
</feature>
<dbReference type="InterPro" id="IPR017441">
    <property type="entry name" value="Protein_kinase_ATP_BS"/>
</dbReference>
<dbReference type="SUPFAM" id="SSF56112">
    <property type="entry name" value="Protein kinase-like (PK-like)"/>
    <property type="match status" value="1"/>
</dbReference>
<dbReference type="Gene3D" id="3.30.200.20">
    <property type="entry name" value="Phosphorylase Kinase, domain 1"/>
    <property type="match status" value="1"/>
</dbReference>
<evidence type="ECO:0000256" key="2">
    <source>
        <dbReference type="ARBA" id="ARBA00022840"/>
    </source>
</evidence>
<dbReference type="EMBL" id="AEYH02002653">
    <property type="protein sequence ID" value="KFG36431.1"/>
    <property type="molecule type" value="Genomic_DNA"/>
</dbReference>
<comment type="caution">
    <text evidence="7">The sequence shown here is derived from an EMBL/GenBank/DDBJ whole genome shotgun (WGS) entry which is preliminary data.</text>
</comment>
<dbReference type="SMART" id="SM00220">
    <property type="entry name" value="S_TKc"/>
    <property type="match status" value="1"/>
</dbReference>
<dbReference type="AlphaFoldDB" id="A0A086JWB3"/>
<organism evidence="7 8">
    <name type="scientific">Toxoplasma gondii FOU</name>
    <dbReference type="NCBI Taxonomy" id="943167"/>
    <lineage>
        <taxon>Eukaryota</taxon>
        <taxon>Sar</taxon>
        <taxon>Alveolata</taxon>
        <taxon>Apicomplexa</taxon>
        <taxon>Conoidasida</taxon>
        <taxon>Coccidia</taxon>
        <taxon>Eucoccidiorida</taxon>
        <taxon>Eimeriorina</taxon>
        <taxon>Sarcocystidae</taxon>
        <taxon>Toxoplasma</taxon>
    </lineage>
</organism>
<dbReference type="GO" id="GO:0007052">
    <property type="term" value="P:mitotic spindle organization"/>
    <property type="evidence" value="ECO:0007669"/>
    <property type="project" value="TreeGrafter"/>
</dbReference>
<dbReference type="Proteomes" id="UP000028838">
    <property type="component" value="Unassembled WGS sequence"/>
</dbReference>
<evidence type="ECO:0000256" key="1">
    <source>
        <dbReference type="ARBA" id="ARBA00022741"/>
    </source>
</evidence>